<evidence type="ECO:0000256" key="4">
    <source>
        <dbReference type="ARBA" id="ARBA00023136"/>
    </source>
</evidence>
<feature type="domain" description="Ig-like" evidence="8">
    <location>
        <begin position="19"/>
        <end position="134"/>
    </location>
</feature>
<evidence type="ECO:0000256" key="1">
    <source>
        <dbReference type="ARBA" id="ARBA00004370"/>
    </source>
</evidence>
<keyword evidence="2 7" id="KW-0732">Signal</keyword>
<reference evidence="9 10" key="1">
    <citation type="submission" date="2020-02" db="EMBL/GenBank/DDBJ databases">
        <title>A chromosome-scale genome assembly of the black bullhead catfish (Ameiurus melas).</title>
        <authorList>
            <person name="Wen M."/>
            <person name="Zham M."/>
            <person name="Cabau C."/>
            <person name="Klopp C."/>
            <person name="Donnadieu C."/>
            <person name="Roques C."/>
            <person name="Bouchez O."/>
            <person name="Lampietro C."/>
            <person name="Jouanno E."/>
            <person name="Herpin A."/>
            <person name="Louis A."/>
            <person name="Berthelot C."/>
            <person name="Parey E."/>
            <person name="Roest-Crollius H."/>
            <person name="Braasch I."/>
            <person name="Postlethwait J."/>
            <person name="Robinson-Rechavi M."/>
            <person name="Echchiki A."/>
            <person name="Begum T."/>
            <person name="Montfort J."/>
            <person name="Schartl M."/>
            <person name="Bobe J."/>
            <person name="Guiguen Y."/>
        </authorList>
    </citation>
    <scope>NUCLEOTIDE SEQUENCE [LARGE SCALE GENOMIC DNA]</scope>
    <source>
        <strain evidence="9">M_S1</strain>
        <tissue evidence="9">Blood</tissue>
    </source>
</reference>
<dbReference type="GO" id="GO:0007156">
    <property type="term" value="P:homophilic cell adhesion via plasma membrane adhesion molecules"/>
    <property type="evidence" value="ECO:0007669"/>
    <property type="project" value="TreeGrafter"/>
</dbReference>
<dbReference type="GO" id="GO:0005912">
    <property type="term" value="C:adherens junction"/>
    <property type="evidence" value="ECO:0007669"/>
    <property type="project" value="TreeGrafter"/>
</dbReference>
<keyword evidence="5" id="KW-1015">Disulfide bond</keyword>
<dbReference type="Proteomes" id="UP000593565">
    <property type="component" value="Unassembled WGS sequence"/>
</dbReference>
<keyword evidence="3" id="KW-0677">Repeat</keyword>
<feature type="signal peptide" evidence="7">
    <location>
        <begin position="1"/>
        <end position="23"/>
    </location>
</feature>
<dbReference type="PANTHER" id="PTHR23277:SF106">
    <property type="entry name" value="NECTIN-1 ISOFORM X1-RELATED"/>
    <property type="match status" value="1"/>
</dbReference>
<protein>
    <recommendedName>
        <fullName evidence="8">Ig-like domain-containing protein</fullName>
    </recommendedName>
</protein>
<comment type="caution">
    <text evidence="9">The sequence shown here is derived from an EMBL/GenBank/DDBJ whole genome shotgun (WGS) entry which is preliminary data.</text>
</comment>
<evidence type="ECO:0000256" key="5">
    <source>
        <dbReference type="ARBA" id="ARBA00023157"/>
    </source>
</evidence>
<dbReference type="SMART" id="SM00406">
    <property type="entry name" value="IGv"/>
    <property type="match status" value="1"/>
</dbReference>
<dbReference type="SMART" id="SM00409">
    <property type="entry name" value="IG"/>
    <property type="match status" value="1"/>
</dbReference>
<dbReference type="Gene3D" id="2.60.40.10">
    <property type="entry name" value="Immunoglobulins"/>
    <property type="match status" value="1"/>
</dbReference>
<dbReference type="GO" id="GO:0007157">
    <property type="term" value="P:heterophilic cell-cell adhesion via plasma membrane cell adhesion molecules"/>
    <property type="evidence" value="ECO:0007669"/>
    <property type="project" value="TreeGrafter"/>
</dbReference>
<accession>A0A7J5ZHS5</accession>
<dbReference type="InterPro" id="IPR003599">
    <property type="entry name" value="Ig_sub"/>
</dbReference>
<dbReference type="PROSITE" id="PS50835">
    <property type="entry name" value="IG_LIKE"/>
    <property type="match status" value="1"/>
</dbReference>
<dbReference type="EMBL" id="JAAGNN010000041">
    <property type="protein sequence ID" value="KAF4070174.1"/>
    <property type="molecule type" value="Genomic_DNA"/>
</dbReference>
<evidence type="ECO:0000256" key="7">
    <source>
        <dbReference type="SAM" id="SignalP"/>
    </source>
</evidence>
<keyword evidence="10" id="KW-1185">Reference proteome</keyword>
<dbReference type="SUPFAM" id="SSF48726">
    <property type="entry name" value="Immunoglobulin"/>
    <property type="match status" value="1"/>
</dbReference>
<dbReference type="GO" id="GO:0016020">
    <property type="term" value="C:membrane"/>
    <property type="evidence" value="ECO:0007669"/>
    <property type="project" value="UniProtKB-SubCell"/>
</dbReference>
<evidence type="ECO:0000256" key="2">
    <source>
        <dbReference type="ARBA" id="ARBA00022729"/>
    </source>
</evidence>
<comment type="subcellular location">
    <subcellularLocation>
        <location evidence="1">Membrane</location>
    </subcellularLocation>
</comment>
<evidence type="ECO:0000259" key="8">
    <source>
        <dbReference type="PROSITE" id="PS50835"/>
    </source>
</evidence>
<evidence type="ECO:0000256" key="3">
    <source>
        <dbReference type="ARBA" id="ARBA00022737"/>
    </source>
</evidence>
<dbReference type="AlphaFoldDB" id="A0A7J5ZHS5"/>
<dbReference type="PANTHER" id="PTHR23277">
    <property type="entry name" value="NECTIN-RELATED"/>
    <property type="match status" value="1"/>
</dbReference>
<dbReference type="InterPro" id="IPR007110">
    <property type="entry name" value="Ig-like_dom"/>
</dbReference>
<dbReference type="Pfam" id="PF07686">
    <property type="entry name" value="V-set"/>
    <property type="match status" value="1"/>
</dbReference>
<keyword evidence="4" id="KW-0472">Membrane</keyword>
<sequence>MGYFNLRITAICLTLLLITAVNAIRVIGRDATVVAGDDARLSCQLVDTAEELTSVTWQRRTKGKAKKHRFFGCRFRAKEEHMNGLKDRVKFTGDIPGLDGSILLSNITVSDEGIYTCIFSIFPSGPFETAIHLTVQEFLLLLV</sequence>
<name>A0A7J5ZHS5_AMEME</name>
<organism evidence="9 10">
    <name type="scientific">Ameiurus melas</name>
    <name type="common">Black bullhead</name>
    <name type="synonym">Silurus melas</name>
    <dbReference type="NCBI Taxonomy" id="219545"/>
    <lineage>
        <taxon>Eukaryota</taxon>
        <taxon>Metazoa</taxon>
        <taxon>Chordata</taxon>
        <taxon>Craniata</taxon>
        <taxon>Vertebrata</taxon>
        <taxon>Euteleostomi</taxon>
        <taxon>Actinopterygii</taxon>
        <taxon>Neopterygii</taxon>
        <taxon>Teleostei</taxon>
        <taxon>Ostariophysi</taxon>
        <taxon>Siluriformes</taxon>
        <taxon>Ictaluridae</taxon>
        <taxon>Ameiurus</taxon>
    </lineage>
</organism>
<dbReference type="InterPro" id="IPR036179">
    <property type="entry name" value="Ig-like_dom_sf"/>
</dbReference>
<feature type="chain" id="PRO_5029811720" description="Ig-like domain-containing protein" evidence="7">
    <location>
        <begin position="24"/>
        <end position="143"/>
    </location>
</feature>
<evidence type="ECO:0000313" key="9">
    <source>
        <dbReference type="EMBL" id="KAF4070174.1"/>
    </source>
</evidence>
<gene>
    <name evidence="9" type="ORF">AMELA_G00296230</name>
</gene>
<evidence type="ECO:0000313" key="10">
    <source>
        <dbReference type="Proteomes" id="UP000593565"/>
    </source>
</evidence>
<evidence type="ECO:0000256" key="6">
    <source>
        <dbReference type="ARBA" id="ARBA00023180"/>
    </source>
</evidence>
<dbReference type="InterPro" id="IPR051427">
    <property type="entry name" value="Nectin/Nectin-like"/>
</dbReference>
<dbReference type="InterPro" id="IPR013783">
    <property type="entry name" value="Ig-like_fold"/>
</dbReference>
<keyword evidence="6" id="KW-0325">Glycoprotein</keyword>
<proteinExistence type="predicted"/>
<dbReference type="InterPro" id="IPR013106">
    <property type="entry name" value="Ig_V-set"/>
</dbReference>